<dbReference type="SUPFAM" id="SSF52540">
    <property type="entry name" value="P-loop containing nucleoside triphosphate hydrolases"/>
    <property type="match status" value="1"/>
</dbReference>
<keyword evidence="1" id="KW-0472">Membrane</keyword>
<sequence length="317" mass="36111">MKKEYTYLPSARKIFQRYERASHTENILLVGTVGAGKSATINTITAALSGEKKYRAPIGALLSPTDGQRKRTTTHLMWYKGCGIDEVRRKEMHVPKYIPNLVDMTGLENVESREQEKLLEMILMGKIPDETSIPALQDMERRNTGSLNRNFPFTYNPRRIHKILFVASATEPIPTKLIQSVRNVAQPDGSPSNYNPRYIPLFGLLTKEDLVDWEDTDILNREREFLQSLGIDETTSYSRWHNSSSGDFSCKVLYFLDKLMSPEVRVVLDQIGILHRCVGALWEHPSSIFTIMLVSCFGCACIFYVYSFGLNLSFLPL</sequence>
<dbReference type="InterPro" id="IPR027417">
    <property type="entry name" value="P-loop_NTPase"/>
</dbReference>
<evidence type="ECO:0000256" key="1">
    <source>
        <dbReference type="SAM" id="Phobius"/>
    </source>
</evidence>
<name>A0A8W8J8B7_MAGGI</name>
<reference evidence="2" key="1">
    <citation type="submission" date="2022-08" db="UniProtKB">
        <authorList>
            <consortium name="EnsemblMetazoa"/>
        </authorList>
    </citation>
    <scope>IDENTIFICATION</scope>
    <source>
        <strain evidence="2">05x7-T-G4-1.051#20</strain>
    </source>
</reference>
<protein>
    <submittedName>
        <fullName evidence="2">Uncharacterized protein</fullName>
    </submittedName>
</protein>
<accession>A0A8W8J8B7</accession>
<dbReference type="AlphaFoldDB" id="A0A8W8J8B7"/>
<feature type="transmembrane region" description="Helical" evidence="1">
    <location>
        <begin position="288"/>
        <end position="307"/>
    </location>
</feature>
<dbReference type="OrthoDB" id="6059383at2759"/>
<evidence type="ECO:0000313" key="2">
    <source>
        <dbReference type="EnsemblMetazoa" id="G17550.2:cds"/>
    </source>
</evidence>
<dbReference type="OMA" id="ACEQENI"/>
<proteinExistence type="predicted"/>
<evidence type="ECO:0000313" key="3">
    <source>
        <dbReference type="Proteomes" id="UP000005408"/>
    </source>
</evidence>
<keyword evidence="3" id="KW-1185">Reference proteome</keyword>
<organism evidence="2 3">
    <name type="scientific">Magallana gigas</name>
    <name type="common">Pacific oyster</name>
    <name type="synonym">Crassostrea gigas</name>
    <dbReference type="NCBI Taxonomy" id="29159"/>
    <lineage>
        <taxon>Eukaryota</taxon>
        <taxon>Metazoa</taxon>
        <taxon>Spiralia</taxon>
        <taxon>Lophotrochozoa</taxon>
        <taxon>Mollusca</taxon>
        <taxon>Bivalvia</taxon>
        <taxon>Autobranchia</taxon>
        <taxon>Pteriomorphia</taxon>
        <taxon>Ostreida</taxon>
        <taxon>Ostreoidea</taxon>
        <taxon>Ostreidae</taxon>
        <taxon>Magallana</taxon>
    </lineage>
</organism>
<dbReference type="EnsemblMetazoa" id="G17550.2">
    <property type="protein sequence ID" value="G17550.2:cds"/>
    <property type="gene ID" value="G17550"/>
</dbReference>
<keyword evidence="1" id="KW-0812">Transmembrane</keyword>
<keyword evidence="1" id="KW-1133">Transmembrane helix</keyword>
<dbReference type="Gene3D" id="3.40.50.300">
    <property type="entry name" value="P-loop containing nucleotide triphosphate hydrolases"/>
    <property type="match status" value="1"/>
</dbReference>
<dbReference type="Proteomes" id="UP000005408">
    <property type="component" value="Unassembled WGS sequence"/>
</dbReference>